<reference evidence="2" key="1">
    <citation type="submission" date="2023-03" db="EMBL/GenBank/DDBJ databases">
        <title>Massive genome expansion in bonnet fungi (Mycena s.s.) driven by repeated elements and novel gene families across ecological guilds.</title>
        <authorList>
            <consortium name="Lawrence Berkeley National Laboratory"/>
            <person name="Harder C.B."/>
            <person name="Miyauchi S."/>
            <person name="Viragh M."/>
            <person name="Kuo A."/>
            <person name="Thoen E."/>
            <person name="Andreopoulos B."/>
            <person name="Lu D."/>
            <person name="Skrede I."/>
            <person name="Drula E."/>
            <person name="Henrissat B."/>
            <person name="Morin E."/>
            <person name="Kohler A."/>
            <person name="Barry K."/>
            <person name="LaButti K."/>
            <person name="Morin E."/>
            <person name="Salamov A."/>
            <person name="Lipzen A."/>
            <person name="Mereny Z."/>
            <person name="Hegedus B."/>
            <person name="Baldrian P."/>
            <person name="Stursova M."/>
            <person name="Weitz H."/>
            <person name="Taylor A."/>
            <person name="Grigoriev I.V."/>
            <person name="Nagy L.G."/>
            <person name="Martin F."/>
            <person name="Kauserud H."/>
        </authorList>
    </citation>
    <scope>NUCLEOTIDE SEQUENCE</scope>
    <source>
        <strain evidence="2">CBHHK002</strain>
    </source>
</reference>
<proteinExistence type="predicted"/>
<feature type="transmembrane region" description="Helical" evidence="1">
    <location>
        <begin position="53"/>
        <end position="75"/>
    </location>
</feature>
<protein>
    <submittedName>
        <fullName evidence="2">Uncharacterized protein</fullName>
    </submittedName>
</protein>
<gene>
    <name evidence="2" type="ORF">DFH08DRAFT_115654</name>
</gene>
<comment type="caution">
    <text evidence="2">The sequence shown here is derived from an EMBL/GenBank/DDBJ whole genome shotgun (WGS) entry which is preliminary data.</text>
</comment>
<sequence>MPHTDFPTPGLQVLSAFIHFIGITLLTFFFSRRLFAEELTTRRGWASLTWPRLCILLVLIDSYLFMFATGLLIFGIGLQESTTTCSITIALCIAMYTGSKVLIYAFLTEKVYIVWANDIKRLRSPMYLICMGTILAYVVIIAVLFMGRIATFRPGDDACVIGLKPSASLPLLSYDLGINLLLTSLFLWPLLRLNIPSPSIKQVATRTLVASAVALTTSTVNVAVLTVLKGWELGWLCLGTCGIDVVFNAAALFWVTSGREARNSSKDATDNQVTLDSQVLSALALGIYCFFG</sequence>
<feature type="transmembrane region" description="Helical" evidence="1">
    <location>
        <begin position="233"/>
        <end position="256"/>
    </location>
</feature>
<feature type="transmembrane region" description="Helical" evidence="1">
    <location>
        <begin position="87"/>
        <end position="107"/>
    </location>
</feature>
<organism evidence="2 3">
    <name type="scientific">Mycena albidolilacea</name>
    <dbReference type="NCBI Taxonomy" id="1033008"/>
    <lineage>
        <taxon>Eukaryota</taxon>
        <taxon>Fungi</taxon>
        <taxon>Dikarya</taxon>
        <taxon>Basidiomycota</taxon>
        <taxon>Agaricomycotina</taxon>
        <taxon>Agaricomycetes</taxon>
        <taxon>Agaricomycetidae</taxon>
        <taxon>Agaricales</taxon>
        <taxon>Marasmiineae</taxon>
        <taxon>Mycenaceae</taxon>
        <taxon>Mycena</taxon>
    </lineage>
</organism>
<keyword evidence="1" id="KW-1133">Transmembrane helix</keyword>
<feature type="transmembrane region" description="Helical" evidence="1">
    <location>
        <begin position="127"/>
        <end position="151"/>
    </location>
</feature>
<evidence type="ECO:0000313" key="2">
    <source>
        <dbReference type="EMBL" id="KAJ7350703.1"/>
    </source>
</evidence>
<keyword evidence="1" id="KW-0472">Membrane</keyword>
<feature type="transmembrane region" description="Helical" evidence="1">
    <location>
        <begin position="203"/>
        <end position="227"/>
    </location>
</feature>
<dbReference type="AlphaFoldDB" id="A0AAD7A7K6"/>
<evidence type="ECO:0000256" key="1">
    <source>
        <dbReference type="SAM" id="Phobius"/>
    </source>
</evidence>
<feature type="transmembrane region" description="Helical" evidence="1">
    <location>
        <begin position="171"/>
        <end position="191"/>
    </location>
</feature>
<dbReference type="EMBL" id="JARIHO010000014">
    <property type="protein sequence ID" value="KAJ7350703.1"/>
    <property type="molecule type" value="Genomic_DNA"/>
</dbReference>
<evidence type="ECO:0000313" key="3">
    <source>
        <dbReference type="Proteomes" id="UP001218218"/>
    </source>
</evidence>
<dbReference type="PANTHER" id="PTHR38848:SF3">
    <property type="entry name" value="G-PROTEIN COUPLED RECEPTORS FAMILY 3 PROFILE DOMAIN-CONTAINING PROTEIN"/>
    <property type="match status" value="1"/>
</dbReference>
<feature type="transmembrane region" description="Helical" evidence="1">
    <location>
        <begin position="12"/>
        <end position="32"/>
    </location>
</feature>
<keyword evidence="1" id="KW-0812">Transmembrane</keyword>
<accession>A0AAD7A7K6</accession>
<dbReference type="Proteomes" id="UP001218218">
    <property type="component" value="Unassembled WGS sequence"/>
</dbReference>
<keyword evidence="3" id="KW-1185">Reference proteome</keyword>
<name>A0AAD7A7K6_9AGAR</name>
<dbReference type="PANTHER" id="PTHR38848">
    <property type="entry name" value="G-PROTEIN COUPLED RECEPTORS FAMILY 3 PROFILE DOMAIN-CONTAINING PROTEIN"/>
    <property type="match status" value="1"/>
</dbReference>